<evidence type="ECO:0000313" key="2">
    <source>
        <dbReference type="Proteomes" id="UP001054801"/>
    </source>
</evidence>
<dbReference type="Proteomes" id="UP001054801">
    <property type="component" value="Chromosome"/>
</dbReference>
<sequence>MLPDYVKRRGLPCNYAATNTGSDRNLAIGEDTNGDRRSEAVNKAFDQFMLQYQWSLDSGH</sequence>
<accession>A0ABY3SXQ7</accession>
<reference evidence="1" key="1">
    <citation type="journal article" date="2022" name="Microorganisms">
        <title>Two New Species of Filamentous Sulfur Bacteria of the Genus Thiothrix, Thiothrix winogradskyi sp. nov. and 'Candidatus Thiothrix sulfatifontis' sp. nov.</title>
        <authorList>
            <person name="Ravin N.V."/>
            <person name="Rossetti S."/>
            <person name="Beletsky A.V."/>
            <person name="Kadnikov V.V."/>
            <person name="Rudenko T.S."/>
            <person name="Smolyakov D.D."/>
            <person name="Moskvitina M.I."/>
            <person name="Gureeva M.V."/>
            <person name="Mardanov A.V."/>
            <person name="Grabovich M.Y."/>
        </authorList>
    </citation>
    <scope>NUCLEOTIDE SEQUENCE</scope>
    <source>
        <strain evidence="1">CT3</strain>
    </source>
</reference>
<dbReference type="RefSeq" id="WP_236497549.1">
    <property type="nucleotide sequence ID" value="NZ_CP091244.1"/>
</dbReference>
<name>A0ABY3SXQ7_9GAMM</name>
<protein>
    <submittedName>
        <fullName evidence="1">Uncharacterized protein</fullName>
    </submittedName>
</protein>
<keyword evidence="2" id="KW-1185">Reference proteome</keyword>
<dbReference type="EMBL" id="CP091244">
    <property type="protein sequence ID" value="UJS23424.1"/>
    <property type="molecule type" value="Genomic_DNA"/>
</dbReference>
<evidence type="ECO:0000313" key="1">
    <source>
        <dbReference type="EMBL" id="UJS23424.1"/>
    </source>
</evidence>
<gene>
    <name evidence="1" type="ORF">L2Y54_15935</name>
</gene>
<organism evidence="1 2">
    <name type="scientific">Thiothrix winogradskyi</name>
    <dbReference type="NCBI Taxonomy" id="96472"/>
    <lineage>
        <taxon>Bacteria</taxon>
        <taxon>Pseudomonadati</taxon>
        <taxon>Pseudomonadota</taxon>
        <taxon>Gammaproteobacteria</taxon>
        <taxon>Thiotrichales</taxon>
        <taxon>Thiotrichaceae</taxon>
        <taxon>Thiothrix</taxon>
    </lineage>
</organism>
<proteinExistence type="predicted"/>